<reference evidence="1 2" key="1">
    <citation type="submission" date="2017-08" db="EMBL/GenBank/DDBJ databases">
        <authorList>
            <person name="de Groot N.N."/>
        </authorList>
    </citation>
    <scope>NUCLEOTIDE SEQUENCE [LARGE SCALE GENOMIC DNA]</scope>
    <source>
        <strain evidence="1 2">JC228</strain>
    </source>
</reference>
<name>A0A285CJX3_9BACI</name>
<dbReference type="AlphaFoldDB" id="A0A285CJX3"/>
<accession>A0A285CJX3</accession>
<keyword evidence="2" id="KW-1185">Reference proteome</keyword>
<evidence type="ECO:0000313" key="1">
    <source>
        <dbReference type="EMBL" id="SNX67820.1"/>
    </source>
</evidence>
<dbReference type="EMBL" id="OAOP01000002">
    <property type="protein sequence ID" value="SNX67820.1"/>
    <property type="molecule type" value="Genomic_DNA"/>
</dbReference>
<sequence>MKCLYCGQKEGIYPLKQWNKDEIEYYCEDHIKQAEKFNEKQKRAFYEYYKNELHRSWLSPKSRELWEKIHKETATPKSRE</sequence>
<evidence type="ECO:0000313" key="2">
    <source>
        <dbReference type="Proteomes" id="UP000219546"/>
    </source>
</evidence>
<proteinExistence type="predicted"/>
<gene>
    <name evidence="1" type="ORF">SAMN05877753_10224</name>
</gene>
<dbReference type="Proteomes" id="UP000219546">
    <property type="component" value="Unassembled WGS sequence"/>
</dbReference>
<protein>
    <submittedName>
        <fullName evidence="1">Uncharacterized protein</fullName>
    </submittedName>
</protein>
<organism evidence="1 2">
    <name type="scientific">Bacillus oleivorans</name>
    <dbReference type="NCBI Taxonomy" id="1448271"/>
    <lineage>
        <taxon>Bacteria</taxon>
        <taxon>Bacillati</taxon>
        <taxon>Bacillota</taxon>
        <taxon>Bacilli</taxon>
        <taxon>Bacillales</taxon>
        <taxon>Bacillaceae</taxon>
        <taxon>Bacillus</taxon>
    </lineage>
</organism>